<dbReference type="InterPro" id="IPR018136">
    <property type="entry name" value="Aconitase_4Fe-4S_BS"/>
</dbReference>
<dbReference type="FunFam" id="3.30.499.10:FF:000003">
    <property type="entry name" value="Aconitate hydratase, mitochondrial"/>
    <property type="match status" value="1"/>
</dbReference>
<keyword evidence="9" id="KW-0408">Iron</keyword>
<dbReference type="InterPro" id="IPR006248">
    <property type="entry name" value="Aconitase_mito-like"/>
</dbReference>
<dbReference type="Gene3D" id="3.20.19.10">
    <property type="entry name" value="Aconitase, domain 4"/>
    <property type="match status" value="1"/>
</dbReference>
<evidence type="ECO:0000256" key="13">
    <source>
        <dbReference type="ARBA" id="ARBA00029682"/>
    </source>
</evidence>
<dbReference type="Gene3D" id="3.40.1060.10">
    <property type="entry name" value="Aconitase, Domain 2"/>
    <property type="match status" value="1"/>
</dbReference>
<evidence type="ECO:0000313" key="18">
    <source>
        <dbReference type="EMBL" id="BDD10465.1"/>
    </source>
</evidence>
<evidence type="ECO:0000256" key="9">
    <source>
        <dbReference type="ARBA" id="ARBA00023004"/>
    </source>
</evidence>
<dbReference type="InterPro" id="IPR036008">
    <property type="entry name" value="Aconitase_4Fe-4S_dom"/>
</dbReference>
<keyword evidence="11" id="KW-0456">Lyase</keyword>
<evidence type="ECO:0000259" key="17">
    <source>
        <dbReference type="Pfam" id="PF00694"/>
    </source>
</evidence>
<dbReference type="GO" id="GO:0005829">
    <property type="term" value="C:cytosol"/>
    <property type="evidence" value="ECO:0007669"/>
    <property type="project" value="TreeGrafter"/>
</dbReference>
<comment type="catalytic activity">
    <reaction evidence="12">
        <text>citrate = D-threo-isocitrate</text>
        <dbReference type="Rhea" id="RHEA:10336"/>
        <dbReference type="ChEBI" id="CHEBI:15562"/>
        <dbReference type="ChEBI" id="CHEBI:16947"/>
        <dbReference type="EC" id="4.2.1.3"/>
    </reaction>
</comment>
<feature type="domain" description="Aconitase A/isopropylmalate dehydratase small subunit swivel" evidence="17">
    <location>
        <begin position="557"/>
        <end position="685"/>
    </location>
</feature>
<evidence type="ECO:0000256" key="5">
    <source>
        <dbReference type="ARBA" id="ARBA00019378"/>
    </source>
</evidence>
<keyword evidence="6" id="KW-0816">Tricarboxylic acid cycle</keyword>
<keyword evidence="7" id="KW-0479">Metal-binding</keyword>
<evidence type="ECO:0000256" key="14">
    <source>
        <dbReference type="ARBA" id="ARBA00031081"/>
    </source>
</evidence>
<evidence type="ECO:0000256" key="15">
    <source>
        <dbReference type="ARBA" id="ARBA00031977"/>
    </source>
</evidence>
<accession>A0AAU9DHB2</accession>
<dbReference type="GO" id="GO:0003994">
    <property type="term" value="F:aconitate hydratase activity"/>
    <property type="evidence" value="ECO:0007669"/>
    <property type="project" value="UniProtKB-EC"/>
</dbReference>
<dbReference type="SUPFAM" id="SSF53732">
    <property type="entry name" value="Aconitase iron-sulfur domain"/>
    <property type="match status" value="1"/>
</dbReference>
<dbReference type="FunFam" id="3.40.1060.10:FF:000001">
    <property type="entry name" value="Aconitate hydratase, mitochondrial"/>
    <property type="match status" value="1"/>
</dbReference>
<protein>
    <recommendedName>
        <fullName evidence="5">Aconitate hydratase A</fullName>
        <ecNumber evidence="4">4.2.1.3</ecNumber>
    </recommendedName>
    <alternativeName>
        <fullName evidence="13">Citrate hydro-lyase</fullName>
    </alternativeName>
    <alternativeName>
        <fullName evidence="15">Iron-responsive protein-like</fullName>
    </alternativeName>
    <alternativeName>
        <fullName evidence="14">RNA-binding protein</fullName>
    </alternativeName>
</protein>
<comment type="cofactor">
    <cofactor evidence="1">
        <name>[4Fe-4S] cluster</name>
        <dbReference type="ChEBI" id="CHEBI:49883"/>
    </cofactor>
</comment>
<reference evidence="18 19" key="1">
    <citation type="submission" date="2021-12" db="EMBL/GenBank/DDBJ databases">
        <title>Genome sequencing of bacteria with rrn-lacking chromosome and rrn-plasmid.</title>
        <authorList>
            <person name="Anda M."/>
            <person name="Iwasaki W."/>
        </authorList>
    </citation>
    <scope>NUCLEOTIDE SEQUENCE [LARGE SCALE GENOMIC DNA]</scope>
    <source>
        <strain evidence="18 19">DSM 100852</strain>
    </source>
</reference>
<gene>
    <name evidence="18" type="primary">acnA</name>
    <name evidence="18" type="ORF">FUAX_28970</name>
</gene>
<dbReference type="InterPro" id="IPR000573">
    <property type="entry name" value="AconitaseA/IPMdHydase_ssu_swvl"/>
</dbReference>
<dbReference type="CDD" id="cd01584">
    <property type="entry name" value="AcnA_Mitochondrial"/>
    <property type="match status" value="1"/>
</dbReference>
<dbReference type="NCBIfam" id="NF005558">
    <property type="entry name" value="PRK07229.1"/>
    <property type="match status" value="1"/>
</dbReference>
<dbReference type="InterPro" id="IPR015932">
    <property type="entry name" value="Aconitase_dom2"/>
</dbReference>
<dbReference type="GO" id="GO:0046872">
    <property type="term" value="F:metal ion binding"/>
    <property type="evidence" value="ECO:0007669"/>
    <property type="project" value="UniProtKB-KW"/>
</dbReference>
<dbReference type="Gene3D" id="3.30.499.10">
    <property type="entry name" value="Aconitase, domain 3"/>
    <property type="match status" value="2"/>
</dbReference>
<keyword evidence="19" id="KW-1185">Reference proteome</keyword>
<keyword evidence="8" id="KW-0809">Transit peptide</keyword>
<dbReference type="FunFam" id="3.20.19.10:FF:000002">
    <property type="entry name" value="Aconitate hydratase, mitochondrial"/>
    <property type="match status" value="1"/>
</dbReference>
<evidence type="ECO:0000256" key="7">
    <source>
        <dbReference type="ARBA" id="ARBA00022723"/>
    </source>
</evidence>
<dbReference type="SUPFAM" id="SSF52016">
    <property type="entry name" value="LeuD/IlvD-like"/>
    <property type="match status" value="1"/>
</dbReference>
<evidence type="ECO:0000256" key="11">
    <source>
        <dbReference type="ARBA" id="ARBA00023239"/>
    </source>
</evidence>
<evidence type="ECO:0000259" key="16">
    <source>
        <dbReference type="Pfam" id="PF00330"/>
    </source>
</evidence>
<comment type="pathway">
    <text evidence="2">Carbohydrate metabolism; tricarboxylic acid cycle; isocitrate from oxaloacetate: step 2/2.</text>
</comment>
<dbReference type="KEGG" id="fax:FUAX_28970"/>
<evidence type="ECO:0000256" key="4">
    <source>
        <dbReference type="ARBA" id="ARBA00012926"/>
    </source>
</evidence>
<dbReference type="PRINTS" id="PR00415">
    <property type="entry name" value="ACONITASE"/>
</dbReference>
<dbReference type="EC" id="4.2.1.3" evidence="4"/>
<dbReference type="FunFam" id="3.30.499.10:FF:000004">
    <property type="entry name" value="Aconitate hydratase, mitochondrial"/>
    <property type="match status" value="1"/>
</dbReference>
<dbReference type="Proteomes" id="UP001348817">
    <property type="component" value="Chromosome"/>
</dbReference>
<dbReference type="InterPro" id="IPR015928">
    <property type="entry name" value="Aconitase/3IPM_dehydase_swvl"/>
</dbReference>
<comment type="similarity">
    <text evidence="3">Belongs to the aconitase/IPM isomerase family.</text>
</comment>
<evidence type="ECO:0000313" key="19">
    <source>
        <dbReference type="Proteomes" id="UP001348817"/>
    </source>
</evidence>
<evidence type="ECO:0000256" key="8">
    <source>
        <dbReference type="ARBA" id="ARBA00022946"/>
    </source>
</evidence>
<name>A0AAU9DHB2_9BACT</name>
<evidence type="ECO:0000256" key="3">
    <source>
        <dbReference type="ARBA" id="ARBA00007185"/>
    </source>
</evidence>
<dbReference type="InterPro" id="IPR015931">
    <property type="entry name" value="Acnase/IPM_dHydase_lsu_aba_1/3"/>
</dbReference>
<evidence type="ECO:0000256" key="1">
    <source>
        <dbReference type="ARBA" id="ARBA00001966"/>
    </source>
</evidence>
<evidence type="ECO:0000256" key="6">
    <source>
        <dbReference type="ARBA" id="ARBA00022532"/>
    </source>
</evidence>
<dbReference type="NCBIfam" id="TIGR01340">
    <property type="entry name" value="aconitase_mito"/>
    <property type="match status" value="1"/>
</dbReference>
<dbReference type="GO" id="GO:0051539">
    <property type="term" value="F:4 iron, 4 sulfur cluster binding"/>
    <property type="evidence" value="ECO:0007669"/>
    <property type="project" value="InterPro"/>
</dbReference>
<dbReference type="InterPro" id="IPR001030">
    <property type="entry name" value="Acoase/IPM_deHydtase_lsu_aba"/>
</dbReference>
<dbReference type="InterPro" id="IPR050926">
    <property type="entry name" value="Aconitase/IPM_isomerase"/>
</dbReference>
<dbReference type="Pfam" id="PF00330">
    <property type="entry name" value="Aconitase"/>
    <property type="match status" value="1"/>
</dbReference>
<evidence type="ECO:0000256" key="10">
    <source>
        <dbReference type="ARBA" id="ARBA00023014"/>
    </source>
</evidence>
<organism evidence="18 19">
    <name type="scientific">Fulvitalea axinellae</name>
    <dbReference type="NCBI Taxonomy" id="1182444"/>
    <lineage>
        <taxon>Bacteria</taxon>
        <taxon>Pseudomonadati</taxon>
        <taxon>Bacteroidota</taxon>
        <taxon>Cytophagia</taxon>
        <taxon>Cytophagales</taxon>
        <taxon>Persicobacteraceae</taxon>
        <taxon>Fulvitalea</taxon>
    </lineage>
</organism>
<keyword evidence="10" id="KW-0411">Iron-sulfur</keyword>
<sequence>MTFDIEMIKAVYGRMPERIAAARKSLGKPLSLTEKILYTHLHQGATDKAFVRGEDYVDFAPDRVAMQDATAQMALLQFMQAGRKKAAVPSTVHCDHLIQAKVGAEKDLAFAKDNSSEVFDFLGSVSNKYGIGFWKPGAGIIHQVVLENYAFPGGMMIGTDSHTVNAGGLGMVAVGVGGADAVDVMAGMPWELKFPKLIGVKLTGKLNGWTAPKDIILKVAGILTVKGGTGCIVEYFGEGAKSLSATGKGTICNMGAEIGATTSTFGYDESMYRYLVATGRQDVADLANGVAEHLTGDAEVYAEPEKYFDQVIEINLDELEPHVNGPFTPDRATPISEMKAEAEKNGWPLDVEWGLIGSCTNSSYEDLARAASIAKQAVDKGLATKAEFGINPGSEQVRYTADRDGLLDIFTDLDAKIFTNACGPCIGQWAREGADKQEKNSIVHSFNRNFAKRADGNPNTHAFVASPEMVAAIAISGNLGFNPITDTLTNKNGEQVKLDAPVGDELPAKGFAVEDNGYEAPAEDGSGVEVIVKDDSERLQLLSPFKPWDGKNITGAKLLIKAKGKCTTDHISMAGPWLRFRGHLDNIANNTLTGAVNAYNDATNLVKNQITGEYGELPATQREYKATGIPTIVVGDSNYGEGSSREHAAMQPRHLGVCAVLVKSFARIHETNLKKQGMLGLTFADEADYDKIQENDTFDFLDLDQFAPGKPLTIRVNHADGTSEDIVANHTYNENQIEWFKAGSALNLIKQQQAAV</sequence>
<evidence type="ECO:0000256" key="2">
    <source>
        <dbReference type="ARBA" id="ARBA00004717"/>
    </source>
</evidence>
<dbReference type="RefSeq" id="WP_338392020.1">
    <property type="nucleotide sequence ID" value="NZ_AP025314.1"/>
</dbReference>
<dbReference type="PANTHER" id="PTHR43160:SF3">
    <property type="entry name" value="ACONITATE HYDRATASE, MITOCHONDRIAL"/>
    <property type="match status" value="1"/>
</dbReference>
<dbReference type="PANTHER" id="PTHR43160">
    <property type="entry name" value="ACONITATE HYDRATASE B"/>
    <property type="match status" value="1"/>
</dbReference>
<dbReference type="PROSITE" id="PS00450">
    <property type="entry name" value="ACONITASE_1"/>
    <property type="match status" value="1"/>
</dbReference>
<proteinExistence type="inferred from homology"/>
<dbReference type="AlphaFoldDB" id="A0AAU9DHB2"/>
<dbReference type="EMBL" id="AP025314">
    <property type="protein sequence ID" value="BDD10465.1"/>
    <property type="molecule type" value="Genomic_DNA"/>
</dbReference>
<dbReference type="Pfam" id="PF00694">
    <property type="entry name" value="Aconitase_C"/>
    <property type="match status" value="1"/>
</dbReference>
<evidence type="ECO:0000256" key="12">
    <source>
        <dbReference type="ARBA" id="ARBA00023501"/>
    </source>
</evidence>
<feature type="domain" description="Aconitase/3-isopropylmalate dehydratase large subunit alpha/beta/alpha" evidence="16">
    <location>
        <begin position="34"/>
        <end position="477"/>
    </location>
</feature>
<dbReference type="GO" id="GO:0006099">
    <property type="term" value="P:tricarboxylic acid cycle"/>
    <property type="evidence" value="ECO:0007669"/>
    <property type="project" value="UniProtKB-KW"/>
</dbReference>